<dbReference type="PANTHER" id="PTHR35545:SF32">
    <property type="entry name" value="OS05G0541600 PROTEIN"/>
    <property type="match status" value="1"/>
</dbReference>
<dbReference type="Gene3D" id="3.80.10.10">
    <property type="entry name" value="Ribonuclease Inhibitor"/>
    <property type="match status" value="1"/>
</dbReference>
<dbReference type="OMA" id="RCRFRRI"/>
<evidence type="ECO:0000259" key="1">
    <source>
        <dbReference type="Pfam" id="PF00646"/>
    </source>
</evidence>
<dbReference type="AlphaFoldDB" id="A0A921UDB7"/>
<comment type="caution">
    <text evidence="2">The sequence shown here is derived from an EMBL/GenBank/DDBJ whole genome shotgun (WGS) entry which is preliminary data.</text>
</comment>
<accession>A0A921UDB7</accession>
<evidence type="ECO:0000313" key="2">
    <source>
        <dbReference type="EMBL" id="KAG0527469.1"/>
    </source>
</evidence>
<proteinExistence type="predicted"/>
<reference evidence="2" key="2">
    <citation type="submission" date="2020-10" db="EMBL/GenBank/DDBJ databases">
        <authorList>
            <person name="Cooper E.A."/>
            <person name="Brenton Z.W."/>
            <person name="Flinn B.S."/>
            <person name="Jenkins J."/>
            <person name="Shu S."/>
            <person name="Flowers D."/>
            <person name="Luo F."/>
            <person name="Wang Y."/>
            <person name="Xia P."/>
            <person name="Barry K."/>
            <person name="Daum C."/>
            <person name="Lipzen A."/>
            <person name="Yoshinaga Y."/>
            <person name="Schmutz J."/>
            <person name="Saski C."/>
            <person name="Vermerris W."/>
            <person name="Kresovich S."/>
        </authorList>
    </citation>
    <scope>NUCLEOTIDE SEQUENCE</scope>
</reference>
<protein>
    <recommendedName>
        <fullName evidence="1">F-box domain-containing protein</fullName>
    </recommendedName>
</protein>
<dbReference type="InterPro" id="IPR001810">
    <property type="entry name" value="F-box_dom"/>
</dbReference>
<feature type="domain" description="F-box" evidence="1">
    <location>
        <begin position="59"/>
        <end position="89"/>
    </location>
</feature>
<dbReference type="PANTHER" id="PTHR35545">
    <property type="entry name" value="F-BOX DOMAIN-CONTAINING PROTEIN"/>
    <property type="match status" value="1"/>
</dbReference>
<reference evidence="2" key="1">
    <citation type="journal article" date="2019" name="BMC Genomics">
        <title>A new reference genome for Sorghum bicolor reveals high levels of sequence similarity between sweet and grain genotypes: implications for the genetics of sugar metabolism.</title>
        <authorList>
            <person name="Cooper E.A."/>
            <person name="Brenton Z.W."/>
            <person name="Flinn B.S."/>
            <person name="Jenkins J."/>
            <person name="Shu S."/>
            <person name="Flowers D."/>
            <person name="Luo F."/>
            <person name="Wang Y."/>
            <person name="Xia P."/>
            <person name="Barry K."/>
            <person name="Daum C."/>
            <person name="Lipzen A."/>
            <person name="Yoshinaga Y."/>
            <person name="Schmutz J."/>
            <person name="Saski C."/>
            <person name="Vermerris W."/>
            <person name="Kresovich S."/>
        </authorList>
    </citation>
    <scope>NUCLEOTIDE SEQUENCE</scope>
</reference>
<dbReference type="Pfam" id="PF00646">
    <property type="entry name" value="F-box"/>
    <property type="match status" value="1"/>
</dbReference>
<dbReference type="SUPFAM" id="SSF52047">
    <property type="entry name" value="RNI-like"/>
    <property type="match status" value="1"/>
</dbReference>
<organism evidence="2 3">
    <name type="scientific">Sorghum bicolor</name>
    <name type="common">Sorghum</name>
    <name type="synonym">Sorghum vulgare</name>
    <dbReference type="NCBI Taxonomy" id="4558"/>
    <lineage>
        <taxon>Eukaryota</taxon>
        <taxon>Viridiplantae</taxon>
        <taxon>Streptophyta</taxon>
        <taxon>Embryophyta</taxon>
        <taxon>Tracheophyta</taxon>
        <taxon>Spermatophyta</taxon>
        <taxon>Magnoliopsida</taxon>
        <taxon>Liliopsida</taxon>
        <taxon>Poales</taxon>
        <taxon>Poaceae</taxon>
        <taxon>PACMAD clade</taxon>
        <taxon>Panicoideae</taxon>
        <taxon>Andropogonodae</taxon>
        <taxon>Andropogoneae</taxon>
        <taxon>Sorghinae</taxon>
        <taxon>Sorghum</taxon>
    </lineage>
</organism>
<dbReference type="EMBL" id="CM027685">
    <property type="protein sequence ID" value="KAG0527469.1"/>
    <property type="molecule type" value="Genomic_DNA"/>
</dbReference>
<dbReference type="KEGG" id="sbi:8066785"/>
<dbReference type="OrthoDB" id="620118at2759"/>
<dbReference type="Proteomes" id="UP000807115">
    <property type="component" value="Chromosome 6"/>
</dbReference>
<dbReference type="SUPFAM" id="SSF81383">
    <property type="entry name" value="F-box domain"/>
    <property type="match status" value="1"/>
</dbReference>
<dbReference type="InterPro" id="IPR032675">
    <property type="entry name" value="LRR_dom_sf"/>
</dbReference>
<evidence type="ECO:0000313" key="3">
    <source>
        <dbReference type="Proteomes" id="UP000807115"/>
    </source>
</evidence>
<dbReference type="Gramene" id="EES11429">
    <property type="protein sequence ID" value="EES11429"/>
    <property type="gene ID" value="SORBI_3006G215900"/>
</dbReference>
<sequence length="549" mass="62675">MPRFIRTRWRNRKPWKPGERAIAALRPVHRSRLSSAIGKKSSSLPLRASSYSDDRVSALADDLLLLILRRLDTRSALATAALSKRWASIPRELDALSFSVNDILPRRYHQCIRIHREANFNAYGYFANFRALCANVVRYERHAMRSMSISINNLLDADDIHDNDPDGRGLRSVSTLRVEFFATWPSSGCINRLIAKAVDTWGVKDLEVSAKSTFFRQDSHSFPHHCLCNDPHKSRLRSLKLAACHLPVLQDFCTLTSLVLQGLPDSTPTAAYVAVFTLCPQLQAVHIKSCNIKQGDMAVHAPRSEIKQLIIEHCYFGRFKLHTLPMLESMAVIDTSVSYNLSSFPCLKYLNITRCYGVFKRRRVPCIPGWNLNMFLGGNPGITDLVVRFTGYDRWFKTWSSALLLPKLRRLLIADVPSSWDVSWPRLLIEAAPCLESLHIHISRWEEDPCDDIVWQSPKFCHNQLKELVITGFEGTERQIYFVSFVMKVATKLQSVSLLKNGLVQGRGHWDWDMVKQQHQWGNEERINILNQIAKDVPCSTTPVQVVLE</sequence>
<dbReference type="InterPro" id="IPR036047">
    <property type="entry name" value="F-box-like_dom_sf"/>
</dbReference>
<gene>
    <name evidence="2" type="ORF">BDA96_06G236200</name>
</gene>
<name>A0A921UDB7_SORBI</name>